<dbReference type="EMBL" id="CP001349">
    <property type="protein sequence ID" value="ACL58172.1"/>
    <property type="molecule type" value="Genomic_DNA"/>
</dbReference>
<organism evidence="2 3">
    <name type="scientific">Methylobacterium nodulans (strain LMG 21967 / CNCM I-2342 / ORS 2060)</name>
    <dbReference type="NCBI Taxonomy" id="460265"/>
    <lineage>
        <taxon>Bacteria</taxon>
        <taxon>Pseudomonadati</taxon>
        <taxon>Pseudomonadota</taxon>
        <taxon>Alphaproteobacteria</taxon>
        <taxon>Hyphomicrobiales</taxon>
        <taxon>Methylobacteriaceae</taxon>
        <taxon>Methylobacterium</taxon>
    </lineage>
</organism>
<reference evidence="2 3" key="1">
    <citation type="submission" date="2009-01" db="EMBL/GenBank/DDBJ databases">
        <title>Complete sequence of chromosome of Methylobacterium nodulans ORS 2060.</title>
        <authorList>
            <consortium name="US DOE Joint Genome Institute"/>
            <person name="Lucas S."/>
            <person name="Copeland A."/>
            <person name="Lapidus A."/>
            <person name="Glavina del Rio T."/>
            <person name="Dalin E."/>
            <person name="Tice H."/>
            <person name="Bruce D."/>
            <person name="Goodwin L."/>
            <person name="Pitluck S."/>
            <person name="Sims D."/>
            <person name="Brettin T."/>
            <person name="Detter J.C."/>
            <person name="Han C."/>
            <person name="Larimer F."/>
            <person name="Land M."/>
            <person name="Hauser L."/>
            <person name="Kyrpides N."/>
            <person name="Ivanova N."/>
            <person name="Marx C.J."/>
            <person name="Richardson P."/>
        </authorList>
    </citation>
    <scope>NUCLEOTIDE SEQUENCE [LARGE SCALE GENOMIC DNA]</scope>
    <source>
        <strain evidence="3">LMG 21967 / CNCM I-2342 / ORS 2060</strain>
    </source>
</reference>
<dbReference type="AlphaFoldDB" id="B8IKY4"/>
<protein>
    <submittedName>
        <fullName evidence="2">Uncharacterized protein</fullName>
    </submittedName>
</protein>
<sequence length="425" mass="43640">MGGSFYEFSVYATGHRCAPQMYVQFLDAAGNHVAYAGGVVGANNQGIQGGALKDYPRLGFIAQAPSTATQFRVMYRGVNITGDGPIVMLAGMMYAGARSDQTECSPYTPPGVTLIDGGTIMTHTIAADRLVARSITAGQIAVGAITATEIAGSTITGGNIAARTITAANIVGRSITAWEIATNTITANQIAGQTITGWNIASNTISADKLVANSITAGQIAAGAIGVDQLAAGAITADKIGVGLNSTNLLYNSDFRAGVAGHNGMTGPWPPGIYGTWSNYDLTGHGHAPYIGLNQSGAAWQPNGMGSLQVSCTGTPLRYVFGGGAAACTCPSVSSHAASPVGIGTSPEDGGDSSVSREQAADERDHRNDRQDDAGREDHRTRTLQHLQHGAHSSPKGLLEQRGSLRPVPGHAAQASAFSRTGPFA</sequence>
<evidence type="ECO:0000313" key="2">
    <source>
        <dbReference type="EMBL" id="ACL58172.1"/>
    </source>
</evidence>
<feature type="region of interest" description="Disordered" evidence="1">
    <location>
        <begin position="336"/>
        <end position="425"/>
    </location>
</feature>
<dbReference type="Proteomes" id="UP000008207">
    <property type="component" value="Chromosome"/>
</dbReference>
<accession>B8IKY4</accession>
<dbReference type="STRING" id="460265.Mnod_3248"/>
<proteinExistence type="predicted"/>
<dbReference type="HOGENOM" id="CLU_645296_0_0_5"/>
<dbReference type="RefSeq" id="WP_015929835.1">
    <property type="nucleotide sequence ID" value="NC_011894.1"/>
</dbReference>
<gene>
    <name evidence="2" type="ordered locus">Mnod_3248</name>
</gene>
<keyword evidence="3" id="KW-1185">Reference proteome</keyword>
<dbReference type="KEGG" id="mno:Mnod_3248"/>
<evidence type="ECO:0000313" key="3">
    <source>
        <dbReference type="Proteomes" id="UP000008207"/>
    </source>
</evidence>
<name>B8IKY4_METNO</name>
<dbReference type="eggNOG" id="COG4733">
    <property type="taxonomic scope" value="Bacteria"/>
</dbReference>
<evidence type="ECO:0000256" key="1">
    <source>
        <dbReference type="SAM" id="MobiDB-lite"/>
    </source>
</evidence>
<feature type="compositionally biased region" description="Basic and acidic residues" evidence="1">
    <location>
        <begin position="359"/>
        <end position="381"/>
    </location>
</feature>